<dbReference type="EMBL" id="LQRP01000002">
    <property type="protein sequence ID" value="KXU00800.1"/>
    <property type="molecule type" value="Genomic_DNA"/>
</dbReference>
<keyword evidence="1" id="KW-1133">Transmembrane helix</keyword>
<evidence type="ECO:0000313" key="4">
    <source>
        <dbReference type="EMBL" id="KXU00800.1"/>
    </source>
</evidence>
<evidence type="ECO:0000313" key="6">
    <source>
        <dbReference type="Proteomes" id="UP000070220"/>
    </source>
</evidence>
<evidence type="ECO:0000256" key="1">
    <source>
        <dbReference type="SAM" id="Phobius"/>
    </source>
</evidence>
<feature type="transmembrane region" description="Helical" evidence="1">
    <location>
        <begin position="54"/>
        <end position="74"/>
    </location>
</feature>
<gene>
    <name evidence="3" type="ORF">SK143_1571</name>
    <name evidence="4" type="ORF">SORDD30_00182</name>
</gene>
<dbReference type="PATRIC" id="fig|1303.44.peg.1503"/>
<proteinExistence type="predicted"/>
<keyword evidence="1" id="KW-0812">Transmembrane</keyword>
<dbReference type="Proteomes" id="UP000070220">
    <property type="component" value="Unassembled WGS sequence"/>
</dbReference>
<accession>A0A081R356</accession>
<keyword evidence="2" id="KW-0732">Signal</keyword>
<dbReference type="RefSeq" id="WP_000800858.1">
    <property type="nucleotide sequence ID" value="NZ_JAHZPM010000003.1"/>
</dbReference>
<feature type="signal peptide" evidence="2">
    <location>
        <begin position="1"/>
        <end position="34"/>
    </location>
</feature>
<evidence type="ECO:0000256" key="2">
    <source>
        <dbReference type="SAM" id="SignalP"/>
    </source>
</evidence>
<keyword evidence="1" id="KW-0472">Membrane</keyword>
<feature type="transmembrane region" description="Helical" evidence="1">
    <location>
        <begin position="86"/>
        <end position="107"/>
    </location>
</feature>
<evidence type="ECO:0000313" key="3">
    <source>
        <dbReference type="EMBL" id="KEQ49629.1"/>
    </source>
</evidence>
<organism evidence="3 5">
    <name type="scientific">Streptococcus oralis</name>
    <dbReference type="NCBI Taxonomy" id="1303"/>
    <lineage>
        <taxon>Bacteria</taxon>
        <taxon>Bacillati</taxon>
        <taxon>Bacillota</taxon>
        <taxon>Bacilli</taxon>
        <taxon>Lactobacillales</taxon>
        <taxon>Streptococcaceae</taxon>
        <taxon>Streptococcus</taxon>
    </lineage>
</organism>
<evidence type="ECO:0000313" key="5">
    <source>
        <dbReference type="Proteomes" id="UP000028098"/>
    </source>
</evidence>
<dbReference type="EMBL" id="JPGB01000006">
    <property type="protein sequence ID" value="KEQ49629.1"/>
    <property type="molecule type" value="Genomic_DNA"/>
</dbReference>
<reference evidence="4 6" key="2">
    <citation type="submission" date="2016-01" db="EMBL/GenBank/DDBJ databases">
        <title>Highly variable Streptococcus oralis are common among viridans streptococci isolated from primates.</title>
        <authorList>
            <person name="Denapaite D."/>
            <person name="Rieger M."/>
            <person name="Koendgen S."/>
            <person name="Brueckner R."/>
            <person name="Ochigava I."/>
            <person name="Kappeler P."/>
            <person name="Maetz-Rensing K."/>
            <person name="Leendertz F."/>
            <person name="Hakenbeck R."/>
        </authorList>
    </citation>
    <scope>NUCLEOTIDE SEQUENCE [LARGE SCALE GENOMIC DNA]</scope>
    <source>
        <strain evidence="4 6">DD30</strain>
    </source>
</reference>
<dbReference type="AlphaFoldDB" id="A0A081R356"/>
<feature type="chain" id="PRO_5010404612" evidence="2">
    <location>
        <begin position="35"/>
        <end position="112"/>
    </location>
</feature>
<name>A0A081R356_STROR</name>
<reference evidence="3 5" key="1">
    <citation type="submission" date="2014-05" db="EMBL/GenBank/DDBJ databases">
        <authorList>
            <person name="Daugherty S.C."/>
            <person name="Tallon L.J."/>
            <person name="Sadzewicz L."/>
            <person name="Kilian M."/>
            <person name="Tettelin H."/>
        </authorList>
    </citation>
    <scope>NUCLEOTIDE SEQUENCE [LARGE SCALE GENOMIC DNA]</scope>
    <source>
        <strain evidence="3 5">SK143</strain>
    </source>
</reference>
<comment type="caution">
    <text evidence="3">The sequence shown here is derived from an EMBL/GenBank/DDBJ whole genome shotgun (WGS) entry which is preliminary data.</text>
</comment>
<sequence>MKNYLTRQLQQVKTKSQMFLLSLSLFLTGSTVYADDPFAKSDNLARQGITKVQLVSVALFGLAAVVTSLIYAFGGRELKASMKKNWVSIAIAIIGVSAGPSIIEWIFDFVKS</sequence>
<protein>
    <submittedName>
        <fullName evidence="4">6 No similarity</fullName>
    </submittedName>
    <submittedName>
        <fullName evidence="3">Putative membrane protein</fullName>
    </submittedName>
</protein>
<dbReference type="Proteomes" id="UP000028098">
    <property type="component" value="Unassembled WGS sequence"/>
</dbReference>